<keyword evidence="2" id="KW-0472">Membrane</keyword>
<proteinExistence type="predicted"/>
<evidence type="ECO:0000313" key="3">
    <source>
        <dbReference type="EMBL" id="VEL35223.1"/>
    </source>
</evidence>
<feature type="non-terminal residue" evidence="3">
    <location>
        <position position="253"/>
    </location>
</feature>
<feature type="region of interest" description="Disordered" evidence="1">
    <location>
        <begin position="1"/>
        <end position="33"/>
    </location>
</feature>
<feature type="transmembrane region" description="Helical" evidence="2">
    <location>
        <begin position="112"/>
        <end position="136"/>
    </location>
</feature>
<accession>A0A3S5B6K9</accession>
<keyword evidence="4" id="KW-1185">Reference proteome</keyword>
<organism evidence="3 4">
    <name type="scientific">Protopolystoma xenopodis</name>
    <dbReference type="NCBI Taxonomy" id="117903"/>
    <lineage>
        <taxon>Eukaryota</taxon>
        <taxon>Metazoa</taxon>
        <taxon>Spiralia</taxon>
        <taxon>Lophotrochozoa</taxon>
        <taxon>Platyhelminthes</taxon>
        <taxon>Monogenea</taxon>
        <taxon>Polyopisthocotylea</taxon>
        <taxon>Polystomatidea</taxon>
        <taxon>Polystomatidae</taxon>
        <taxon>Protopolystoma</taxon>
    </lineage>
</organism>
<name>A0A3S5B6K9_9PLAT</name>
<evidence type="ECO:0000313" key="4">
    <source>
        <dbReference type="Proteomes" id="UP000784294"/>
    </source>
</evidence>
<dbReference type="EMBL" id="CAAALY010249338">
    <property type="protein sequence ID" value="VEL35223.1"/>
    <property type="molecule type" value="Genomic_DNA"/>
</dbReference>
<sequence length="253" mass="26408">QTQIFSPTGHVGVGGGGAISEEDAGISSSSPASSAGVLATPKSFPTEAKGCGAVEPALNNWPNAHYSAGLPKSGRNCAFRAATARLLPSLLPDRQIREIAAKVRRKRGNRMMLIVIIGSICSLGLAPLSSCLLGSYRGLVQTSLSSGSPPLPSLPLCLGAANQPLLSSPRPRPAIFGPPGQIRSSGDHPPPRVNASSTDFASNHSSLSELIVMSAICFLERNANRPNFVYSTRSVDLSGICFSLYTSIQVHFT</sequence>
<comment type="caution">
    <text evidence="3">The sequence shown here is derived from an EMBL/GenBank/DDBJ whole genome shotgun (WGS) entry which is preliminary data.</text>
</comment>
<evidence type="ECO:0000256" key="2">
    <source>
        <dbReference type="SAM" id="Phobius"/>
    </source>
</evidence>
<keyword evidence="2" id="KW-0812">Transmembrane</keyword>
<reference evidence="3" key="1">
    <citation type="submission" date="2018-11" db="EMBL/GenBank/DDBJ databases">
        <authorList>
            <consortium name="Pathogen Informatics"/>
        </authorList>
    </citation>
    <scope>NUCLEOTIDE SEQUENCE</scope>
</reference>
<dbReference type="AlphaFoldDB" id="A0A3S5B6K9"/>
<dbReference type="Proteomes" id="UP000784294">
    <property type="component" value="Unassembled WGS sequence"/>
</dbReference>
<gene>
    <name evidence="3" type="ORF">PXEA_LOCUS28663</name>
</gene>
<keyword evidence="2" id="KW-1133">Transmembrane helix</keyword>
<protein>
    <submittedName>
        <fullName evidence="3">Uncharacterized protein</fullName>
    </submittedName>
</protein>
<feature type="region of interest" description="Disordered" evidence="1">
    <location>
        <begin position="170"/>
        <end position="198"/>
    </location>
</feature>
<evidence type="ECO:0000256" key="1">
    <source>
        <dbReference type="SAM" id="MobiDB-lite"/>
    </source>
</evidence>